<evidence type="ECO:0000259" key="8">
    <source>
        <dbReference type="Pfam" id="PF13354"/>
    </source>
</evidence>
<comment type="caution">
    <text evidence="9">The sequence shown here is derived from an EMBL/GenBank/DDBJ whole genome shotgun (WGS) entry which is preliminary data.</text>
</comment>
<organism evidence="9 10">
    <name type="scientific">Pantoea allii</name>
    <dbReference type="NCBI Taxonomy" id="574096"/>
    <lineage>
        <taxon>Bacteria</taxon>
        <taxon>Pseudomonadati</taxon>
        <taxon>Pseudomonadota</taxon>
        <taxon>Gammaproteobacteria</taxon>
        <taxon>Enterobacterales</taxon>
        <taxon>Erwiniaceae</taxon>
        <taxon>Pantoea</taxon>
    </lineage>
</organism>
<dbReference type="GO" id="GO:0030655">
    <property type="term" value="P:beta-lactam antibiotic catabolic process"/>
    <property type="evidence" value="ECO:0007669"/>
    <property type="project" value="InterPro"/>
</dbReference>
<comment type="similarity">
    <text evidence="2 6">Belongs to the class-A beta-lactamase family.</text>
</comment>
<dbReference type="EC" id="3.5.2.6" evidence="3 6"/>
<dbReference type="RefSeq" id="WP_109716259.1">
    <property type="nucleotide sequence ID" value="NZ_CP193926.1"/>
</dbReference>
<accession>A0A2V2BQP3</accession>
<dbReference type="OrthoDB" id="9784149at2"/>
<dbReference type="SUPFAM" id="SSF56601">
    <property type="entry name" value="beta-lactamase/transpeptidase-like"/>
    <property type="match status" value="1"/>
</dbReference>
<dbReference type="STRING" id="574096.HA38_21315"/>
<dbReference type="InterPro" id="IPR000871">
    <property type="entry name" value="Beta-lactam_class-A"/>
</dbReference>
<evidence type="ECO:0000256" key="5">
    <source>
        <dbReference type="ARBA" id="ARBA00023251"/>
    </source>
</evidence>
<evidence type="ECO:0000313" key="9">
    <source>
        <dbReference type="EMBL" id="PWL00586.1"/>
    </source>
</evidence>
<feature type="domain" description="Beta-lactamase class A catalytic" evidence="8">
    <location>
        <begin position="49"/>
        <end position="265"/>
    </location>
</feature>
<dbReference type="Gene3D" id="3.40.710.10">
    <property type="entry name" value="DD-peptidase/beta-lactamase superfamily"/>
    <property type="match status" value="1"/>
</dbReference>
<evidence type="ECO:0000256" key="2">
    <source>
        <dbReference type="ARBA" id="ARBA00009009"/>
    </source>
</evidence>
<feature type="chain" id="PRO_5016058286" description="Beta-lactamase" evidence="7">
    <location>
        <begin position="27"/>
        <end position="293"/>
    </location>
</feature>
<dbReference type="PRINTS" id="PR00118">
    <property type="entry name" value="BLACTAMASEA"/>
</dbReference>
<reference evidence="9 10" key="1">
    <citation type="submission" date="2018-05" db="EMBL/GenBank/DDBJ databases">
        <title>Genomic Encyclopedia of Type Strains, Phase IV (KMG-V): Genome sequencing to study the core and pangenomes of soil and plant-associated prokaryotes.</title>
        <authorList>
            <person name="Whitman W."/>
        </authorList>
    </citation>
    <scope>NUCLEOTIDE SEQUENCE [LARGE SCALE GENOMIC DNA]</scope>
    <source>
        <strain evidence="9 10">PNA 200-10</strain>
    </source>
</reference>
<dbReference type="GO" id="GO:0008800">
    <property type="term" value="F:beta-lactamase activity"/>
    <property type="evidence" value="ECO:0007669"/>
    <property type="project" value="UniProtKB-UniRule"/>
</dbReference>
<evidence type="ECO:0000256" key="3">
    <source>
        <dbReference type="ARBA" id="ARBA00012865"/>
    </source>
</evidence>
<comment type="catalytic activity">
    <reaction evidence="1 6">
        <text>a beta-lactam + H2O = a substituted beta-amino acid</text>
        <dbReference type="Rhea" id="RHEA:20401"/>
        <dbReference type="ChEBI" id="CHEBI:15377"/>
        <dbReference type="ChEBI" id="CHEBI:35627"/>
        <dbReference type="ChEBI" id="CHEBI:140347"/>
        <dbReference type="EC" id="3.5.2.6"/>
    </reaction>
</comment>
<dbReference type="PANTHER" id="PTHR35333:SF3">
    <property type="entry name" value="BETA-LACTAMASE-TYPE TRANSPEPTIDASE FOLD CONTAINING PROTEIN"/>
    <property type="match status" value="1"/>
</dbReference>
<evidence type="ECO:0000256" key="4">
    <source>
        <dbReference type="ARBA" id="ARBA00022801"/>
    </source>
</evidence>
<dbReference type="GO" id="GO:0046677">
    <property type="term" value="P:response to antibiotic"/>
    <property type="evidence" value="ECO:0007669"/>
    <property type="project" value="UniProtKB-UniRule"/>
</dbReference>
<keyword evidence="4 6" id="KW-0378">Hydrolase</keyword>
<evidence type="ECO:0000256" key="1">
    <source>
        <dbReference type="ARBA" id="ARBA00001526"/>
    </source>
</evidence>
<evidence type="ECO:0000256" key="6">
    <source>
        <dbReference type="RuleBase" id="RU361140"/>
    </source>
</evidence>
<feature type="signal peptide" evidence="7">
    <location>
        <begin position="1"/>
        <end position="26"/>
    </location>
</feature>
<dbReference type="PANTHER" id="PTHR35333">
    <property type="entry name" value="BETA-LACTAMASE"/>
    <property type="match status" value="1"/>
</dbReference>
<dbReference type="InterPro" id="IPR045155">
    <property type="entry name" value="Beta-lactam_cat"/>
</dbReference>
<protein>
    <recommendedName>
        <fullName evidence="3 6">Beta-lactamase</fullName>
        <ecNumber evidence="3 6">3.5.2.6</ecNumber>
    </recommendedName>
</protein>
<dbReference type="Pfam" id="PF13354">
    <property type="entry name" value="Beta-lactamase2"/>
    <property type="match status" value="1"/>
</dbReference>
<evidence type="ECO:0000256" key="7">
    <source>
        <dbReference type="SAM" id="SignalP"/>
    </source>
</evidence>
<dbReference type="AlphaFoldDB" id="A0A2V2BQP3"/>
<keyword evidence="5 6" id="KW-0046">Antibiotic resistance</keyword>
<proteinExistence type="inferred from homology"/>
<dbReference type="InterPro" id="IPR012338">
    <property type="entry name" value="Beta-lactam/transpept-like"/>
</dbReference>
<sequence>MIDLFTQHARPAVILLALATPLAAQASFDDAALQRDIQQLEQTAGGRLGVAVTDTADGAVFTYRGNTRFPLCSTSKVFAVAAILKKSETASGLLNENVTIHKTDLVNYNPITEKHVGATMTVAELSAAALQYSDNAAMNKLLTRLGGPQKVTRFARSIGDTTFRLDRTEPDLNTAIPGDKRDTTSPAAMMQSLQKLVLGSALAPAQRQQLSDWMKGNTTGANSLRAGLPADWTVADKTGSGDYGTTNDIAVIWPPHHAPLVLVTYYTQPDPHAASRKAVLAGAAKIIASGYSQ</sequence>
<dbReference type="NCBIfam" id="NF033103">
    <property type="entry name" value="bla_class_A"/>
    <property type="match status" value="1"/>
</dbReference>
<evidence type="ECO:0000313" key="10">
    <source>
        <dbReference type="Proteomes" id="UP000245981"/>
    </source>
</evidence>
<dbReference type="PROSITE" id="PS00146">
    <property type="entry name" value="BETA_LACTAMASE_A"/>
    <property type="match status" value="1"/>
</dbReference>
<dbReference type="InterPro" id="IPR023650">
    <property type="entry name" value="Beta-lactam_class-A_AS"/>
</dbReference>
<keyword evidence="7" id="KW-0732">Signal</keyword>
<name>A0A2V2BQP3_9GAMM</name>
<gene>
    <name evidence="9" type="ORF">C7431_101398</name>
</gene>
<dbReference type="EMBL" id="QGHF01000001">
    <property type="protein sequence ID" value="PWL00586.1"/>
    <property type="molecule type" value="Genomic_DNA"/>
</dbReference>
<dbReference type="Proteomes" id="UP000245981">
    <property type="component" value="Unassembled WGS sequence"/>
</dbReference>